<evidence type="ECO:0000259" key="11">
    <source>
        <dbReference type="PROSITE" id="PS50011"/>
    </source>
</evidence>
<evidence type="ECO:0000256" key="5">
    <source>
        <dbReference type="ARBA" id="ARBA00022777"/>
    </source>
</evidence>
<keyword evidence="10" id="KW-0472">Membrane</keyword>
<dbReference type="Pfam" id="PF00069">
    <property type="entry name" value="Pkinase"/>
    <property type="match status" value="1"/>
</dbReference>
<evidence type="ECO:0000256" key="9">
    <source>
        <dbReference type="PROSITE-ProRule" id="PRU10141"/>
    </source>
</evidence>
<dbReference type="Pfam" id="PF05226">
    <property type="entry name" value="CHASE2"/>
    <property type="match status" value="1"/>
</dbReference>
<keyword evidence="4 9" id="KW-0547">Nucleotide-binding</keyword>
<feature type="transmembrane region" description="Helical" evidence="10">
    <location>
        <begin position="643"/>
        <end position="662"/>
    </location>
</feature>
<accession>A0A9E8ZDK6</accession>
<reference evidence="12" key="1">
    <citation type="submission" date="2022-12" db="EMBL/GenBank/DDBJ databases">
        <title>Polyphasic identification of a Novel Hot-Spring Cyanobacterium Ocullathermofonsia sinensis gen nov. sp. nov. and Genomic Insights on its Adaptations to the Thermal Habitat.</title>
        <authorList>
            <person name="Daroch M."/>
            <person name="Tang J."/>
            <person name="Jiang Y."/>
        </authorList>
    </citation>
    <scope>NUCLEOTIDE SEQUENCE</scope>
    <source>
        <strain evidence="12">PKUAC-SCTA174</strain>
    </source>
</reference>
<evidence type="ECO:0000256" key="2">
    <source>
        <dbReference type="ARBA" id="ARBA00022527"/>
    </source>
</evidence>
<dbReference type="InterPro" id="IPR007890">
    <property type="entry name" value="CHASE2"/>
</dbReference>
<dbReference type="SMART" id="SM01080">
    <property type="entry name" value="CHASE2"/>
    <property type="match status" value="1"/>
</dbReference>
<dbReference type="PANTHER" id="PTHR24363:SF0">
    <property type="entry name" value="SERINE_THREONINE KINASE LIKE DOMAIN CONTAINING 1"/>
    <property type="match status" value="1"/>
</dbReference>
<organism evidence="12 13">
    <name type="scientific">Thermocoleostomius sinensis A174</name>
    <dbReference type="NCBI Taxonomy" id="2016057"/>
    <lineage>
        <taxon>Bacteria</taxon>
        <taxon>Bacillati</taxon>
        <taxon>Cyanobacteriota</taxon>
        <taxon>Cyanophyceae</taxon>
        <taxon>Oculatellales</taxon>
        <taxon>Oculatellaceae</taxon>
        <taxon>Thermocoleostomius</taxon>
    </lineage>
</organism>
<evidence type="ECO:0000313" key="12">
    <source>
        <dbReference type="EMBL" id="WAL61345.1"/>
    </source>
</evidence>
<dbReference type="PROSITE" id="PS00107">
    <property type="entry name" value="PROTEIN_KINASE_ATP"/>
    <property type="match status" value="1"/>
</dbReference>
<keyword evidence="10" id="KW-1133">Transmembrane helix</keyword>
<feature type="domain" description="Protein kinase" evidence="11">
    <location>
        <begin position="9"/>
        <end position="275"/>
    </location>
</feature>
<comment type="catalytic activity">
    <reaction evidence="8">
        <text>L-seryl-[protein] + ATP = O-phospho-L-seryl-[protein] + ADP + H(+)</text>
        <dbReference type="Rhea" id="RHEA:17989"/>
        <dbReference type="Rhea" id="RHEA-COMP:9863"/>
        <dbReference type="Rhea" id="RHEA-COMP:11604"/>
        <dbReference type="ChEBI" id="CHEBI:15378"/>
        <dbReference type="ChEBI" id="CHEBI:29999"/>
        <dbReference type="ChEBI" id="CHEBI:30616"/>
        <dbReference type="ChEBI" id="CHEBI:83421"/>
        <dbReference type="ChEBI" id="CHEBI:456216"/>
        <dbReference type="EC" id="2.7.11.1"/>
    </reaction>
</comment>
<keyword evidence="10" id="KW-0812">Transmembrane</keyword>
<dbReference type="SUPFAM" id="SSF56112">
    <property type="entry name" value="Protein kinase-like (PK-like)"/>
    <property type="match status" value="1"/>
</dbReference>
<name>A0A9E8ZDK6_9CYAN</name>
<evidence type="ECO:0000256" key="3">
    <source>
        <dbReference type="ARBA" id="ARBA00022679"/>
    </source>
</evidence>
<dbReference type="GO" id="GO:0005524">
    <property type="term" value="F:ATP binding"/>
    <property type="evidence" value="ECO:0007669"/>
    <property type="project" value="UniProtKB-UniRule"/>
</dbReference>
<keyword evidence="5" id="KW-0418">Kinase</keyword>
<evidence type="ECO:0000256" key="1">
    <source>
        <dbReference type="ARBA" id="ARBA00012513"/>
    </source>
</evidence>
<evidence type="ECO:0000256" key="7">
    <source>
        <dbReference type="ARBA" id="ARBA00047899"/>
    </source>
</evidence>
<feature type="transmembrane region" description="Helical" evidence="10">
    <location>
        <begin position="696"/>
        <end position="713"/>
    </location>
</feature>
<dbReference type="PANTHER" id="PTHR24363">
    <property type="entry name" value="SERINE/THREONINE PROTEIN KINASE"/>
    <property type="match status" value="1"/>
</dbReference>
<evidence type="ECO:0000313" key="13">
    <source>
        <dbReference type="Proteomes" id="UP001163152"/>
    </source>
</evidence>
<evidence type="ECO:0000256" key="6">
    <source>
        <dbReference type="ARBA" id="ARBA00022840"/>
    </source>
</evidence>
<dbReference type="CDD" id="cd14014">
    <property type="entry name" value="STKc_PknB_like"/>
    <property type="match status" value="1"/>
</dbReference>
<evidence type="ECO:0000256" key="8">
    <source>
        <dbReference type="ARBA" id="ARBA00048679"/>
    </source>
</evidence>
<evidence type="ECO:0000256" key="10">
    <source>
        <dbReference type="SAM" id="Phobius"/>
    </source>
</evidence>
<comment type="catalytic activity">
    <reaction evidence="7">
        <text>L-threonyl-[protein] + ATP = O-phospho-L-threonyl-[protein] + ADP + H(+)</text>
        <dbReference type="Rhea" id="RHEA:46608"/>
        <dbReference type="Rhea" id="RHEA-COMP:11060"/>
        <dbReference type="Rhea" id="RHEA-COMP:11605"/>
        <dbReference type="ChEBI" id="CHEBI:15378"/>
        <dbReference type="ChEBI" id="CHEBI:30013"/>
        <dbReference type="ChEBI" id="CHEBI:30616"/>
        <dbReference type="ChEBI" id="CHEBI:61977"/>
        <dbReference type="ChEBI" id="CHEBI:456216"/>
        <dbReference type="EC" id="2.7.11.1"/>
    </reaction>
</comment>
<dbReference type="AlphaFoldDB" id="A0A9E8ZDK6"/>
<feature type="transmembrane region" description="Helical" evidence="10">
    <location>
        <begin position="669"/>
        <end position="690"/>
    </location>
</feature>
<dbReference type="Proteomes" id="UP001163152">
    <property type="component" value="Chromosome"/>
</dbReference>
<dbReference type="EC" id="2.7.11.1" evidence="1"/>
<dbReference type="KEGG" id="tsin:OXH18_04940"/>
<dbReference type="SMART" id="SM00220">
    <property type="entry name" value="S_TKc"/>
    <property type="match status" value="1"/>
</dbReference>
<keyword evidence="3" id="KW-0808">Transferase</keyword>
<dbReference type="InterPro" id="IPR011009">
    <property type="entry name" value="Kinase-like_dom_sf"/>
</dbReference>
<dbReference type="InterPro" id="IPR017441">
    <property type="entry name" value="Protein_kinase_ATP_BS"/>
</dbReference>
<feature type="binding site" evidence="9">
    <location>
        <position position="40"/>
    </location>
    <ligand>
        <name>ATP</name>
        <dbReference type="ChEBI" id="CHEBI:30616"/>
    </ligand>
</feature>
<gene>
    <name evidence="12" type="ORF">OXH18_04940</name>
</gene>
<dbReference type="EMBL" id="CP113797">
    <property type="protein sequence ID" value="WAL61345.1"/>
    <property type="molecule type" value="Genomic_DNA"/>
</dbReference>
<evidence type="ECO:0000256" key="4">
    <source>
        <dbReference type="ARBA" id="ARBA00022741"/>
    </source>
</evidence>
<keyword evidence="2" id="KW-0723">Serine/threonine-protein kinase</keyword>
<dbReference type="GO" id="GO:0004674">
    <property type="term" value="F:protein serine/threonine kinase activity"/>
    <property type="evidence" value="ECO:0007669"/>
    <property type="project" value="UniProtKB-KW"/>
</dbReference>
<dbReference type="Gene3D" id="1.10.510.10">
    <property type="entry name" value="Transferase(Phosphotransferase) domain 1"/>
    <property type="match status" value="1"/>
</dbReference>
<proteinExistence type="predicted"/>
<sequence length="717" mass="79192">MPTLLGARYQVIAVLGVGGFGQTYLAEDMHHADRVQCVVKQFKPTSQDPRFLETARRLFDTEVATLRRLGQHPQIPDFLNFFEDAGEFYLVQEYIDGIALSYEFATCGKLNEIQAIAILQDVLTVLEFVHSNQVIHRDIKPGNLIRRRSDNQIVLIDFGAVKEIQTQLNAQLQESSGQTNFTVGIGTRGYSPSEQLAGQPRFCSDIYGLGVTMIQAVTGLHPTQLPVDPDTGELIWRDYANLSPGFAAILDQMVRYHFSQRFQSTQDVLLALQELSTATIDRTHIPVNRRRLRSMFQRPFTQVNPSKQATFLRMQPKTRLDGVPKRRSRRFIPTACHLALVSLAITGLVIGCRQLGWLEVPELAVYDRLVRWRPAAGLDSRLLIVEISEQDLQTLQRPTPSDRDVARVIETLAQYQPSVIGLDLLRELPQEPGRAELLQQLQSSNVVAIFKLGQDGVEIPAPPGVPIDRIGFSDVVVDGDGVIRRNLMFATTATGSFSSFAVQLALNYLGKQGITPRNSAAYPDLMQLGETVFFPLDPHAGGYHQVDAGGYQILLDYQAPTSPAPVIAFTDILKGQFDPVLIEDKIVLIGTTAASSKDVFTTPYSAGRAADHMPGVMLHAQMVSQLLRTVLDARPLFRFVPDWAELLWIAAWAAIGSSMALWLRHPIAVSIGTAVVISLCVGVSGLLFISYIWMPVIAPGVAVILASVVIISLRSNP</sequence>
<dbReference type="PROSITE" id="PS50011">
    <property type="entry name" value="PROTEIN_KINASE_DOM"/>
    <property type="match status" value="1"/>
</dbReference>
<protein>
    <recommendedName>
        <fullName evidence="1">non-specific serine/threonine protein kinase</fullName>
        <ecNumber evidence="1">2.7.11.1</ecNumber>
    </recommendedName>
</protein>
<dbReference type="InterPro" id="IPR000719">
    <property type="entry name" value="Prot_kinase_dom"/>
</dbReference>
<keyword evidence="13" id="KW-1185">Reference proteome</keyword>
<dbReference type="RefSeq" id="WP_268611298.1">
    <property type="nucleotide sequence ID" value="NZ_CP113797.1"/>
</dbReference>
<keyword evidence="6 9" id="KW-0067">ATP-binding</keyword>